<accession>A0A645HV29</accession>
<proteinExistence type="predicted"/>
<name>A0A645HV29_9ZZZZ</name>
<comment type="caution">
    <text evidence="1">The sequence shown here is derived from an EMBL/GenBank/DDBJ whole genome shotgun (WGS) entry which is preliminary data.</text>
</comment>
<reference evidence="1" key="1">
    <citation type="submission" date="2019-08" db="EMBL/GenBank/DDBJ databases">
        <authorList>
            <person name="Kucharzyk K."/>
            <person name="Murdoch R.W."/>
            <person name="Higgins S."/>
            <person name="Loffler F."/>
        </authorList>
    </citation>
    <scope>NUCLEOTIDE SEQUENCE</scope>
</reference>
<sequence>MCAFLFFGEKRPFQIDAQKHGASFLRPAGGVFQNAGQPFLRKGHGGRDKACHAAVGLISRYGLKGIRRGVTEITPHTAVEVDIGEPGNGVEAEGVHFSRISSSAADTGTVKNKVFF</sequence>
<protein>
    <submittedName>
        <fullName evidence="1">Uncharacterized protein</fullName>
    </submittedName>
</protein>
<evidence type="ECO:0000313" key="1">
    <source>
        <dbReference type="EMBL" id="MPN42837.1"/>
    </source>
</evidence>
<gene>
    <name evidence="1" type="ORF">SDC9_190395</name>
</gene>
<organism evidence="1">
    <name type="scientific">bioreactor metagenome</name>
    <dbReference type="NCBI Taxonomy" id="1076179"/>
    <lineage>
        <taxon>unclassified sequences</taxon>
        <taxon>metagenomes</taxon>
        <taxon>ecological metagenomes</taxon>
    </lineage>
</organism>
<dbReference type="EMBL" id="VSSQ01100839">
    <property type="protein sequence ID" value="MPN42837.1"/>
    <property type="molecule type" value="Genomic_DNA"/>
</dbReference>
<dbReference type="AlphaFoldDB" id="A0A645HV29"/>